<sequence>ATRVSTSRGPLRGLETVARQLLPLARKRKANSRGAPRSVVKPVVGVPNEDIDVTSQRELVSSMISERLFDGDLSKRKGTESNILAKGEEWVVKSLATLKGDIQPPFSEAYYKSSDLVLNISRPIFDHNLEIEAQIDFGHNDMVEDDDEEVPFSRKIRGIRGENAPKVVPSDTELLDIHKEAQPLEGLVNLHEQVFDPAILIELGMCQLVDCVALTDWKHLFECHTPYLHEPEVREFYYQMVLLEDKEINSNGHGVDITLSEENIGIILDVPCQGIKSIEGCKPYTNYVQCATKYGNMMRDRVPKNFHKGEQQFYFEFVNKGVEGTIKKTFSRVALIKCECVEGKVMFQGHSTSTDPNEEIDWQRVDNARLTESNASLNEEVNSLNKELLEAHINANNCMNIFMLSFSPSPPPS</sequence>
<dbReference type="AlphaFoldDB" id="A0AAF0UGQ0"/>
<accession>A0AAF0UGQ0</accession>
<feature type="coiled-coil region" evidence="1">
    <location>
        <begin position="367"/>
        <end position="394"/>
    </location>
</feature>
<feature type="non-terminal residue" evidence="2">
    <location>
        <position position="1"/>
    </location>
</feature>
<evidence type="ECO:0000313" key="2">
    <source>
        <dbReference type="EMBL" id="WMV45940.1"/>
    </source>
</evidence>
<reference evidence="2" key="1">
    <citation type="submission" date="2023-08" db="EMBL/GenBank/DDBJ databases">
        <title>A de novo genome assembly of Solanum verrucosum Schlechtendal, a Mexican diploid species geographically isolated from the other diploid A-genome species in potato relatives.</title>
        <authorList>
            <person name="Hosaka K."/>
        </authorList>
    </citation>
    <scope>NUCLEOTIDE SEQUENCE</scope>
    <source>
        <tissue evidence="2">Young leaves</tissue>
    </source>
</reference>
<dbReference type="Proteomes" id="UP001234989">
    <property type="component" value="Chromosome 9"/>
</dbReference>
<evidence type="ECO:0000256" key="1">
    <source>
        <dbReference type="SAM" id="Coils"/>
    </source>
</evidence>
<organism evidence="2 3">
    <name type="scientific">Solanum verrucosum</name>
    <dbReference type="NCBI Taxonomy" id="315347"/>
    <lineage>
        <taxon>Eukaryota</taxon>
        <taxon>Viridiplantae</taxon>
        <taxon>Streptophyta</taxon>
        <taxon>Embryophyta</taxon>
        <taxon>Tracheophyta</taxon>
        <taxon>Spermatophyta</taxon>
        <taxon>Magnoliopsida</taxon>
        <taxon>eudicotyledons</taxon>
        <taxon>Gunneridae</taxon>
        <taxon>Pentapetalae</taxon>
        <taxon>asterids</taxon>
        <taxon>lamiids</taxon>
        <taxon>Solanales</taxon>
        <taxon>Solanaceae</taxon>
        <taxon>Solanoideae</taxon>
        <taxon>Solaneae</taxon>
        <taxon>Solanum</taxon>
    </lineage>
</organism>
<proteinExistence type="predicted"/>
<evidence type="ECO:0000313" key="3">
    <source>
        <dbReference type="Proteomes" id="UP001234989"/>
    </source>
</evidence>
<name>A0AAF0UGQ0_SOLVR</name>
<keyword evidence="3" id="KW-1185">Reference proteome</keyword>
<protein>
    <submittedName>
        <fullName evidence="2">Uncharacterized protein</fullName>
    </submittedName>
</protein>
<dbReference type="EMBL" id="CP133620">
    <property type="protein sequence ID" value="WMV45940.1"/>
    <property type="molecule type" value="Genomic_DNA"/>
</dbReference>
<keyword evidence="1" id="KW-0175">Coiled coil</keyword>
<gene>
    <name evidence="2" type="ORF">MTR67_039325</name>
</gene>